<organism evidence="2 3">
    <name type="scientific">Fusarium torreyae</name>
    <dbReference type="NCBI Taxonomy" id="1237075"/>
    <lineage>
        <taxon>Eukaryota</taxon>
        <taxon>Fungi</taxon>
        <taxon>Dikarya</taxon>
        <taxon>Ascomycota</taxon>
        <taxon>Pezizomycotina</taxon>
        <taxon>Sordariomycetes</taxon>
        <taxon>Hypocreomycetidae</taxon>
        <taxon>Hypocreales</taxon>
        <taxon>Nectriaceae</taxon>
        <taxon>Fusarium</taxon>
    </lineage>
</organism>
<evidence type="ECO:0000313" key="3">
    <source>
        <dbReference type="Proteomes" id="UP001152049"/>
    </source>
</evidence>
<sequence length="513" mass="57711">MAEAIGVIASVATIAALAKPTAKFVRTLRRIARDENSIANEIGKVASHFELSSTAIDLAVQQLKGHCLTLDKMTDAPSMVIKYMHKHNLTDTIRHGLKTIENQLTDAAEHLDSMRRGSMRRGPKFIKHVRWYLWKKMEVESMFPEMDRVNIYLSLICPVLHLEITQYFQERSEAEVARCMEAQIKSLRNQLKTTEKLHRNILDSSALGASHEEELSSEFRDVGRQILQLSRSMHHDRTAPLAEEPSPMGRPVFPKQPYLQIPSELSTHVHHHEDFEAYDEPRRAVPPQTPRSGGSRPTSSPQTSRSSFSHVSDTSTSSYVHKRRRTTAPRNSRPESSRHTSSTSSRESRSSFSSSSPQTPRTPETPQTLQSSQMSEISGPPGDLILSLPMGPHGGGPVNTSGYLTNIATGEKGIHVTAKLDAATFSDNYISLRLAEELGLDIMELKSRHRQHTHTVGGLAHRRIIGKVSGVGWRHAEWSKPIILDFWVKEFYHHAAEELVFGKEFMQAYERKD</sequence>
<evidence type="ECO:0000313" key="2">
    <source>
        <dbReference type="EMBL" id="KAJ4251443.1"/>
    </source>
</evidence>
<feature type="compositionally biased region" description="Low complexity" evidence="1">
    <location>
        <begin position="290"/>
        <end position="318"/>
    </location>
</feature>
<feature type="region of interest" description="Disordered" evidence="1">
    <location>
        <begin position="230"/>
        <end position="256"/>
    </location>
</feature>
<feature type="compositionally biased region" description="Polar residues" evidence="1">
    <location>
        <begin position="367"/>
        <end position="376"/>
    </location>
</feature>
<dbReference type="EMBL" id="JAOQAZ010000028">
    <property type="protein sequence ID" value="KAJ4251443.1"/>
    <property type="molecule type" value="Genomic_DNA"/>
</dbReference>
<proteinExistence type="predicted"/>
<feature type="compositionally biased region" description="Low complexity" evidence="1">
    <location>
        <begin position="339"/>
        <end position="366"/>
    </location>
</feature>
<protein>
    <recommendedName>
        <fullName evidence="4">Fungal N-terminal domain-containing protein</fullName>
    </recommendedName>
</protein>
<evidence type="ECO:0008006" key="4">
    <source>
        <dbReference type="Google" id="ProtNLM"/>
    </source>
</evidence>
<feature type="region of interest" description="Disordered" evidence="1">
    <location>
        <begin position="274"/>
        <end position="393"/>
    </location>
</feature>
<name>A0A9W8RRW5_9HYPO</name>
<dbReference type="Proteomes" id="UP001152049">
    <property type="component" value="Unassembled WGS sequence"/>
</dbReference>
<gene>
    <name evidence="2" type="ORF">NW762_011426</name>
</gene>
<feature type="compositionally biased region" description="Basic and acidic residues" evidence="1">
    <location>
        <begin position="274"/>
        <end position="283"/>
    </location>
</feature>
<evidence type="ECO:0000256" key="1">
    <source>
        <dbReference type="SAM" id="MobiDB-lite"/>
    </source>
</evidence>
<keyword evidence="3" id="KW-1185">Reference proteome</keyword>
<accession>A0A9W8RRW5</accession>
<reference evidence="2" key="1">
    <citation type="submission" date="2022-09" db="EMBL/GenBank/DDBJ databases">
        <title>Fusarium specimens isolated from Avocado Roots.</title>
        <authorList>
            <person name="Stajich J."/>
            <person name="Roper C."/>
            <person name="Heimlech-Rivalta G."/>
        </authorList>
    </citation>
    <scope>NUCLEOTIDE SEQUENCE</scope>
    <source>
        <strain evidence="2">CF00136</strain>
    </source>
</reference>
<dbReference type="OrthoDB" id="6359816at2759"/>
<dbReference type="AlphaFoldDB" id="A0A9W8RRW5"/>
<comment type="caution">
    <text evidence="2">The sequence shown here is derived from an EMBL/GenBank/DDBJ whole genome shotgun (WGS) entry which is preliminary data.</text>
</comment>